<dbReference type="NCBIfam" id="TIGR01494">
    <property type="entry name" value="ATPase_P-type"/>
    <property type="match status" value="1"/>
</dbReference>
<gene>
    <name evidence="20" type="ORF">LLEC1_01676</name>
</gene>
<dbReference type="OMA" id="YVYGQRN"/>
<dbReference type="InterPro" id="IPR008250">
    <property type="entry name" value="ATPase_P-typ_transduc_dom_A_sf"/>
</dbReference>
<evidence type="ECO:0000256" key="5">
    <source>
        <dbReference type="ARBA" id="ARBA00022741"/>
    </source>
</evidence>
<feature type="transmembrane region" description="Helical" evidence="16">
    <location>
        <begin position="1313"/>
        <end position="1331"/>
    </location>
</feature>
<dbReference type="GO" id="GO:0032456">
    <property type="term" value="P:endocytic recycling"/>
    <property type="evidence" value="ECO:0007669"/>
    <property type="project" value="TreeGrafter"/>
</dbReference>
<evidence type="ECO:0000256" key="1">
    <source>
        <dbReference type="ARBA" id="ARBA00004141"/>
    </source>
</evidence>
<comment type="caution">
    <text evidence="20">The sequence shown here is derived from an EMBL/GenBank/DDBJ whole genome shotgun (WGS) entry which is preliminary data.</text>
</comment>
<feature type="binding site" evidence="15">
    <location>
        <position position="1068"/>
    </location>
    <ligand>
        <name>Mg(2+)</name>
        <dbReference type="ChEBI" id="CHEBI:18420"/>
    </ligand>
</feature>
<keyword evidence="6 14" id="KW-0067">ATP-binding</keyword>
<dbReference type="SFLD" id="SFLDS00003">
    <property type="entry name" value="Haloacid_Dehalogenase"/>
    <property type="match status" value="1"/>
</dbReference>
<feature type="binding site" evidence="14">
    <location>
        <position position="685"/>
    </location>
    <ligand>
        <name>ATP</name>
        <dbReference type="ChEBI" id="CHEBI:30616"/>
    </ligand>
</feature>
<dbReference type="InterPro" id="IPR001757">
    <property type="entry name" value="P_typ_ATPase"/>
</dbReference>
<dbReference type="EC" id="7.6.2.1" evidence="16"/>
<dbReference type="Pfam" id="PF16212">
    <property type="entry name" value="PhoLip_ATPase_C"/>
    <property type="match status" value="1"/>
</dbReference>
<dbReference type="InterPro" id="IPR032631">
    <property type="entry name" value="P-type_ATPase_N"/>
</dbReference>
<feature type="binding site" evidence="15">
    <location>
        <position position="481"/>
    </location>
    <ligand>
        <name>Mg(2+)</name>
        <dbReference type="ChEBI" id="CHEBI:18420"/>
    </ligand>
</feature>
<dbReference type="Gene3D" id="3.40.1110.10">
    <property type="entry name" value="Calcium-transporting ATPase, cytoplasmic domain N"/>
    <property type="match status" value="1"/>
</dbReference>
<feature type="binding site" evidence="14">
    <location>
        <position position="1068"/>
    </location>
    <ligand>
        <name>ATP</name>
        <dbReference type="ChEBI" id="CHEBI:30616"/>
    </ligand>
</feature>
<evidence type="ECO:0000259" key="18">
    <source>
        <dbReference type="Pfam" id="PF16209"/>
    </source>
</evidence>
<feature type="binding site" evidence="14">
    <location>
        <position position="481"/>
    </location>
    <ligand>
        <name>ATP</name>
        <dbReference type="ChEBI" id="CHEBI:30616"/>
    </ligand>
</feature>
<dbReference type="SFLD" id="SFLDG00002">
    <property type="entry name" value="C1.7:_P-type_atpase_like"/>
    <property type="match status" value="1"/>
</dbReference>
<evidence type="ECO:0000256" key="2">
    <source>
        <dbReference type="ARBA" id="ARBA00008109"/>
    </source>
</evidence>
<evidence type="ECO:0000256" key="11">
    <source>
        <dbReference type="ARBA" id="ARBA00034036"/>
    </source>
</evidence>
<organism evidence="20 21">
    <name type="scientific">Cordyceps confragosa</name>
    <name type="common">Lecanicillium lecanii</name>
    <dbReference type="NCBI Taxonomy" id="2714763"/>
    <lineage>
        <taxon>Eukaryota</taxon>
        <taxon>Fungi</taxon>
        <taxon>Dikarya</taxon>
        <taxon>Ascomycota</taxon>
        <taxon>Pezizomycotina</taxon>
        <taxon>Sordariomycetes</taxon>
        <taxon>Hypocreomycetidae</taxon>
        <taxon>Hypocreales</taxon>
        <taxon>Cordycipitaceae</taxon>
        <taxon>Akanthomyces</taxon>
    </lineage>
</organism>
<evidence type="ECO:0000256" key="4">
    <source>
        <dbReference type="ARBA" id="ARBA00022723"/>
    </source>
</evidence>
<feature type="binding site" evidence="15">
    <location>
        <position position="483"/>
    </location>
    <ligand>
        <name>Mg(2+)</name>
        <dbReference type="ChEBI" id="CHEBI:18420"/>
    </ligand>
</feature>
<dbReference type="GO" id="GO:0016887">
    <property type="term" value="F:ATP hydrolysis activity"/>
    <property type="evidence" value="ECO:0007669"/>
    <property type="project" value="InterPro"/>
</dbReference>
<evidence type="ECO:0000256" key="10">
    <source>
        <dbReference type="ARBA" id="ARBA00023136"/>
    </source>
</evidence>
<dbReference type="Pfam" id="PF00702">
    <property type="entry name" value="Hydrolase"/>
    <property type="match status" value="1"/>
</dbReference>
<feature type="domain" description="P-type ATPase C-terminal" evidence="19">
    <location>
        <begin position="1090"/>
        <end position="1340"/>
    </location>
</feature>
<feature type="binding site" evidence="14">
    <location>
        <position position="944"/>
    </location>
    <ligand>
        <name>ATP</name>
        <dbReference type="ChEBI" id="CHEBI:30616"/>
    </ligand>
</feature>
<dbReference type="PANTHER" id="PTHR24092">
    <property type="entry name" value="PROBABLE PHOSPHOLIPID-TRANSPORTING ATPASE"/>
    <property type="match status" value="1"/>
</dbReference>
<evidence type="ECO:0000256" key="16">
    <source>
        <dbReference type="RuleBase" id="RU362033"/>
    </source>
</evidence>
<evidence type="ECO:0000256" key="9">
    <source>
        <dbReference type="ARBA" id="ARBA00022989"/>
    </source>
</evidence>
<dbReference type="OrthoDB" id="377733at2759"/>
<dbReference type="GO" id="GO:0005886">
    <property type="term" value="C:plasma membrane"/>
    <property type="evidence" value="ECO:0007669"/>
    <property type="project" value="TreeGrafter"/>
</dbReference>
<keyword evidence="7 15" id="KW-0460">Magnesium</keyword>
<sequence>MAAGASAGEKSYRSDNDAAAAPPHAGSPISSYVSKIQDAASTAYRKTVVEPLLRRKSIAATDGGRRVPLNIEHAQPLIDTRNGQSYISNDIRTSRYTVWDFIPKQLFFQFSRVGNFYFLCVGIPQTIPGLSTTGTFTTILPLLFFVLLTMVKEAYDDYRRSRLDKIENASFTTTLGRKDHHTGKIKPPTWIQRWNPFYVINAAQPPILPDDKYQGIRWVPSRWRNLKVGDVVRLKRDDPVPADIALLWTSDENDVAYIDTMALDGETNLKNKQLSSALGGCGTIEGIAKCKANFFVEDPNPQLFSFDGSVSVDGKSVPLTLNEVIYRGSIVRNTTTIVGLVINTGEECKIRMNSNQHPSAKKPALEKVVNCVVVALAIYVVVLSVGVSMGYVKWQHSYERKAWYLDQAGVPFYQIIIAFIIMFNNVVPLALYISLEIVKIGQLLLLNSDLGMYDEETDTPARCNTNTILENLGQVGYIFSDKTGTLTDNIMKFRKISVAGTVWLHQMDLLPDDENTTTTSLGDSSREPSLDKPDIVPTSPRSPMSFGFMNSPMSPRMSTGARPSLGGRRSSSHWRSTGRPDHVQPEVDTTDLLHYVQLRPHSAFARKVKQYILAMALCHTCLPERTNDKIEFQASSPDELALVRAAQELGYLVAQRTAKHVTVEMTQADGLLERQAYEILDIIEFSSNRKRMSIVLRRPDGRVTVICKGADSVILPRLKQSSLAMQKATEVRASADLEHEMMRRSEQHQPRNSFGGRPSLTVRQNSSFQRPETSMRRSVMHRSKSFELKKFVRSSEDGTRGGASTRGLSMDINRGHLRTSANTHYTPLPEKLQFLDDPSINDESEIFSKCFKHLDEFASEGLRTLLFAQKDISEQDYLAWKKVYNDATTSLTNRQEMIESAGDMLEQAFSLVGASAIEDKLQKGVPETIEKLRRANIKIWMLTGDKRETAINIAHSARLVRPGSDIYILDVAKGALEFQLIALKEDLQGGALHSVVVIDGHTLGVAEKSPSLSNQFFDIMLKVDTVICCRASPAQKALLVHTVRTRLSKFSLTRRRGLTLAIGDGANDLAMIQASHVGIGISGREGLQAARVADYSIAQFRFLQRLLLVHGRWNYVRTAKFIICTFWKEMFFYLPQAIYQRYNGYTGTSLYEATSLTVFNTLFTSLCTICMGIWEQDLRAETLLAVPELYVYGQRDMGLNVWKFGRWMLLAAIQGVMTWYGVWAGYGWMTPRVKDNGLYAMGTLVFTTSVLWINWKLFIFETHYKSTIVMGSFFVTTIGWFAWVSFLDFIFAGTASGPYDVKYSFRNKWGGDAVWWATLFAVLGALGLMELTMKVIKRHLILAGLWKWPPWKKPGLSENVEEWDLELWQELEKDPAVQAKLKVMAGEHDEQEMDLDAEMEEEDEYLGRGPVEETVEVCASHDDEERGECGGAAGQKNGRKAFVSSAWRKLRKRYPIL</sequence>
<evidence type="ECO:0000313" key="20">
    <source>
        <dbReference type="EMBL" id="OAR00946.1"/>
    </source>
</evidence>
<feature type="region of interest" description="Disordered" evidence="17">
    <location>
        <begin position="1"/>
        <end position="28"/>
    </location>
</feature>
<dbReference type="GO" id="GO:0000287">
    <property type="term" value="F:magnesium ion binding"/>
    <property type="evidence" value="ECO:0007669"/>
    <property type="project" value="UniProtKB-UniRule"/>
</dbReference>
<feature type="transmembrane region" description="Helical" evidence="16">
    <location>
        <begin position="1238"/>
        <end position="1255"/>
    </location>
</feature>
<comment type="similarity">
    <text evidence="2 16">Belongs to the cation transport ATPase (P-type) (TC 3.A.3) family. Type IV subfamily.</text>
</comment>
<dbReference type="InterPro" id="IPR023298">
    <property type="entry name" value="ATPase_P-typ_TM_dom_sf"/>
</dbReference>
<evidence type="ECO:0000313" key="21">
    <source>
        <dbReference type="Proteomes" id="UP000243081"/>
    </source>
</evidence>
<proteinExistence type="inferred from homology"/>
<dbReference type="EMBL" id="LUKN01001450">
    <property type="protein sequence ID" value="OAR00946.1"/>
    <property type="molecule type" value="Genomic_DNA"/>
</dbReference>
<feature type="region of interest" description="Disordered" evidence="17">
    <location>
        <begin position="514"/>
        <end position="585"/>
    </location>
</feature>
<dbReference type="SUPFAM" id="SSF56784">
    <property type="entry name" value="HAD-like"/>
    <property type="match status" value="1"/>
</dbReference>
<keyword evidence="5 14" id="KW-0547">Nucleotide-binding</keyword>
<dbReference type="InterPro" id="IPR006539">
    <property type="entry name" value="P-type_ATPase_IV"/>
</dbReference>
<feature type="binding site" evidence="14">
    <location>
        <position position="1036"/>
    </location>
    <ligand>
        <name>ATP</name>
        <dbReference type="ChEBI" id="CHEBI:30616"/>
    </ligand>
</feature>
<dbReference type="InterPro" id="IPR032630">
    <property type="entry name" value="P_typ_ATPase_c"/>
</dbReference>
<feature type="region of interest" description="Disordered" evidence="17">
    <location>
        <begin position="743"/>
        <end position="780"/>
    </location>
</feature>
<feature type="transmembrane region" description="Helical" evidence="16">
    <location>
        <begin position="130"/>
        <end position="151"/>
    </location>
</feature>
<dbReference type="Gene3D" id="3.40.50.1000">
    <property type="entry name" value="HAD superfamily/HAD-like"/>
    <property type="match status" value="1"/>
</dbReference>
<dbReference type="GO" id="GO:0006892">
    <property type="term" value="P:post-Golgi vesicle-mediated transport"/>
    <property type="evidence" value="ECO:0007669"/>
    <property type="project" value="TreeGrafter"/>
</dbReference>
<comment type="subcellular location">
    <subcellularLocation>
        <location evidence="1 16">Membrane</location>
        <topology evidence="1 16">Multi-pass membrane protein</topology>
    </subcellularLocation>
</comment>
<dbReference type="NCBIfam" id="TIGR01652">
    <property type="entry name" value="ATPase-Plipid"/>
    <property type="match status" value="2"/>
</dbReference>
<keyword evidence="10 16" id="KW-0472">Membrane</keyword>
<protein>
    <recommendedName>
        <fullName evidence="16">Phospholipid-transporting ATPase</fullName>
        <ecNumber evidence="16">7.6.2.1</ecNumber>
    </recommendedName>
</protein>
<evidence type="ECO:0000256" key="6">
    <source>
        <dbReference type="ARBA" id="ARBA00022840"/>
    </source>
</evidence>
<comment type="catalytic activity">
    <reaction evidence="11 16">
        <text>ATP + H2O + phospholipidSide 1 = ADP + phosphate + phospholipidSide 2.</text>
        <dbReference type="EC" id="7.6.2.1"/>
    </reaction>
</comment>
<evidence type="ECO:0000256" key="3">
    <source>
        <dbReference type="ARBA" id="ARBA00022692"/>
    </source>
</evidence>
<evidence type="ECO:0000256" key="14">
    <source>
        <dbReference type="PIRSR" id="PIRSR606539-2"/>
    </source>
</evidence>
<name>A0A179IE76_CORDF</name>
<keyword evidence="9 16" id="KW-1133">Transmembrane helix</keyword>
<keyword evidence="4 15" id="KW-0479">Metal-binding</keyword>
<evidence type="ECO:0000256" key="17">
    <source>
        <dbReference type="SAM" id="MobiDB-lite"/>
    </source>
</evidence>
<feature type="compositionally biased region" description="Basic and acidic residues" evidence="17">
    <location>
        <begin position="524"/>
        <end position="534"/>
    </location>
</feature>
<keyword evidence="21" id="KW-1185">Reference proteome</keyword>
<dbReference type="GO" id="GO:0045332">
    <property type="term" value="P:phospholipid translocation"/>
    <property type="evidence" value="ECO:0007669"/>
    <property type="project" value="TreeGrafter"/>
</dbReference>
<dbReference type="PANTHER" id="PTHR24092:SF174">
    <property type="entry name" value="PHOSPHOLIPID-TRANSPORTING ATPASE DNF3-RELATED"/>
    <property type="match status" value="1"/>
</dbReference>
<feature type="binding site" evidence="14">
    <location>
        <position position="483"/>
    </location>
    <ligand>
        <name>ATP</name>
        <dbReference type="ChEBI" id="CHEBI:30616"/>
    </ligand>
</feature>
<comment type="catalytic activity">
    <reaction evidence="12">
        <text>a 1,2-diacyl-sn-glycero-3-phosphoethanolamine(out) + ATP + H2O = a 1,2-diacyl-sn-glycero-3-phosphoethanolamine(in) + ADP + phosphate + H(+)</text>
        <dbReference type="Rhea" id="RHEA:66132"/>
        <dbReference type="ChEBI" id="CHEBI:15377"/>
        <dbReference type="ChEBI" id="CHEBI:15378"/>
        <dbReference type="ChEBI" id="CHEBI:30616"/>
        <dbReference type="ChEBI" id="CHEBI:43474"/>
        <dbReference type="ChEBI" id="CHEBI:64612"/>
        <dbReference type="ChEBI" id="CHEBI:456216"/>
    </reaction>
    <physiologicalReaction direction="left-to-right" evidence="12">
        <dbReference type="Rhea" id="RHEA:66133"/>
    </physiologicalReaction>
</comment>
<feature type="transmembrane region" description="Helical" evidence="16">
    <location>
        <begin position="368"/>
        <end position="392"/>
    </location>
</feature>
<dbReference type="SFLD" id="SFLDF00027">
    <property type="entry name" value="p-type_atpase"/>
    <property type="match status" value="1"/>
</dbReference>
<dbReference type="SUPFAM" id="SSF81665">
    <property type="entry name" value="Calcium ATPase, transmembrane domain M"/>
    <property type="match status" value="1"/>
</dbReference>
<feature type="binding site" evidence="15">
    <location>
        <position position="1064"/>
    </location>
    <ligand>
        <name>Mg(2+)</name>
        <dbReference type="ChEBI" id="CHEBI:18420"/>
    </ligand>
</feature>
<feature type="domain" description="P-type ATPase N-terminal" evidence="18">
    <location>
        <begin position="82"/>
        <end position="139"/>
    </location>
</feature>
<dbReference type="Pfam" id="PF16209">
    <property type="entry name" value="PhoLip_ATPase_N"/>
    <property type="match status" value="1"/>
</dbReference>
<dbReference type="Gene3D" id="2.70.150.10">
    <property type="entry name" value="Calcium-transporting ATPase, cytoplasmic transduction domain A"/>
    <property type="match status" value="1"/>
</dbReference>
<keyword evidence="3 16" id="KW-0812">Transmembrane</keyword>
<keyword evidence="8 16" id="KW-1278">Translocase</keyword>
<dbReference type="InterPro" id="IPR036412">
    <property type="entry name" value="HAD-like_sf"/>
</dbReference>
<dbReference type="GO" id="GO:0005524">
    <property type="term" value="F:ATP binding"/>
    <property type="evidence" value="ECO:0007669"/>
    <property type="project" value="UniProtKB-UniRule"/>
</dbReference>
<feature type="binding site" evidence="14">
    <location>
        <position position="1030"/>
    </location>
    <ligand>
        <name>ATP</name>
        <dbReference type="ChEBI" id="CHEBI:30616"/>
    </ligand>
</feature>
<dbReference type="InterPro" id="IPR018303">
    <property type="entry name" value="ATPase_P-typ_P_site"/>
</dbReference>
<dbReference type="Pfam" id="PF13246">
    <property type="entry name" value="Cation_ATPase"/>
    <property type="match status" value="1"/>
</dbReference>
<dbReference type="SUPFAM" id="SSF81660">
    <property type="entry name" value="Metal cation-transporting ATPase, ATP-binding domain N"/>
    <property type="match status" value="1"/>
</dbReference>
<feature type="active site" description="4-aspartylphosphate intermediate" evidence="13">
    <location>
        <position position="481"/>
    </location>
</feature>
<feature type="transmembrane region" description="Helical" evidence="16">
    <location>
        <begin position="1267"/>
        <end position="1293"/>
    </location>
</feature>
<feature type="binding site" evidence="14">
    <location>
        <position position="482"/>
    </location>
    <ligand>
        <name>ATP</name>
        <dbReference type="ChEBI" id="CHEBI:30616"/>
    </ligand>
</feature>
<dbReference type="PRINTS" id="PR00119">
    <property type="entry name" value="CATATPASE"/>
</dbReference>
<evidence type="ECO:0000256" key="15">
    <source>
        <dbReference type="PIRSR" id="PIRSR606539-3"/>
    </source>
</evidence>
<dbReference type="InterPro" id="IPR023214">
    <property type="entry name" value="HAD_sf"/>
</dbReference>
<evidence type="ECO:0000256" key="7">
    <source>
        <dbReference type="ARBA" id="ARBA00022842"/>
    </source>
</evidence>
<evidence type="ECO:0000259" key="19">
    <source>
        <dbReference type="Pfam" id="PF16212"/>
    </source>
</evidence>
<dbReference type="InterPro" id="IPR044492">
    <property type="entry name" value="P_typ_ATPase_HD_dom"/>
</dbReference>
<reference evidence="20 21" key="1">
    <citation type="submission" date="2016-03" db="EMBL/GenBank/DDBJ databases">
        <title>Fine-scale spatial genetic structure of a fungal parasite of coffee scale insects.</title>
        <authorList>
            <person name="Jackson D."/>
            <person name="Zemenick K.A."/>
            <person name="Malloure B."/>
            <person name="Quandt C.A."/>
            <person name="James T.Y."/>
        </authorList>
    </citation>
    <scope>NUCLEOTIDE SEQUENCE [LARGE SCALE GENOMIC DNA]</scope>
    <source>
        <strain evidence="20 21">UM487</strain>
    </source>
</reference>
<feature type="binding site" evidence="14">
    <location>
        <position position="945"/>
    </location>
    <ligand>
        <name>ATP</name>
        <dbReference type="ChEBI" id="CHEBI:30616"/>
    </ligand>
</feature>
<feature type="transmembrane region" description="Helical" evidence="16">
    <location>
        <begin position="1207"/>
        <end position="1226"/>
    </location>
</feature>
<feature type="binding site" evidence="14">
    <location>
        <position position="1067"/>
    </location>
    <ligand>
        <name>ATP</name>
        <dbReference type="ChEBI" id="CHEBI:30616"/>
    </ligand>
</feature>
<feature type="binding site" evidence="14">
    <location>
        <position position="639"/>
    </location>
    <ligand>
        <name>ATP</name>
        <dbReference type="ChEBI" id="CHEBI:30616"/>
    </ligand>
</feature>
<dbReference type="GO" id="GO:0140326">
    <property type="term" value="F:ATPase-coupled intramembrane lipid transporter activity"/>
    <property type="evidence" value="ECO:0007669"/>
    <property type="project" value="UniProtKB-EC"/>
</dbReference>
<feature type="binding site" evidence="14">
    <location>
        <position position="708"/>
    </location>
    <ligand>
        <name>ATP</name>
        <dbReference type="ChEBI" id="CHEBI:30616"/>
    </ligand>
</feature>
<evidence type="ECO:0000256" key="12">
    <source>
        <dbReference type="ARBA" id="ARBA00049128"/>
    </source>
</evidence>
<dbReference type="Proteomes" id="UP000243081">
    <property type="component" value="Unassembled WGS sequence"/>
</dbReference>
<evidence type="ECO:0000256" key="8">
    <source>
        <dbReference type="ARBA" id="ARBA00022967"/>
    </source>
</evidence>
<accession>A0A179IE76</accession>
<dbReference type="InterPro" id="IPR023299">
    <property type="entry name" value="ATPase_P-typ_cyto_dom_N"/>
</dbReference>
<dbReference type="PROSITE" id="PS00154">
    <property type="entry name" value="ATPASE_E1_E2"/>
    <property type="match status" value="1"/>
</dbReference>
<feature type="compositionally biased region" description="Polar residues" evidence="17">
    <location>
        <begin position="761"/>
        <end position="772"/>
    </location>
</feature>
<feature type="transmembrane region" description="Helical" evidence="16">
    <location>
        <begin position="412"/>
        <end position="435"/>
    </location>
</feature>
<dbReference type="SUPFAM" id="SSF81653">
    <property type="entry name" value="Calcium ATPase, transduction domain A"/>
    <property type="match status" value="1"/>
</dbReference>
<feature type="binding site" evidence="14">
    <location>
        <position position="863"/>
    </location>
    <ligand>
        <name>ATP</name>
        <dbReference type="ChEBI" id="CHEBI:30616"/>
    </ligand>
</feature>
<dbReference type="FunFam" id="3.40.50.1000:FF:000014">
    <property type="entry name" value="Phospholipid-transporting ATPase"/>
    <property type="match status" value="1"/>
</dbReference>
<evidence type="ECO:0000256" key="13">
    <source>
        <dbReference type="PIRSR" id="PIRSR606539-1"/>
    </source>
</evidence>
<dbReference type="GO" id="GO:0005802">
    <property type="term" value="C:trans-Golgi network"/>
    <property type="evidence" value="ECO:0007669"/>
    <property type="project" value="TreeGrafter"/>
</dbReference>
<comment type="cofactor">
    <cofactor evidence="15">
        <name>Mg(2+)</name>
        <dbReference type="ChEBI" id="CHEBI:18420"/>
    </cofactor>
</comment>
<feature type="binding site" evidence="14">
    <location>
        <position position="943"/>
    </location>
    <ligand>
        <name>ATP</name>
        <dbReference type="ChEBI" id="CHEBI:30616"/>
    </ligand>
</feature>